<dbReference type="KEGG" id="cms:pCSL0040"/>
<reference evidence="1 2" key="1">
    <citation type="journal article" date="2008" name="J. Bacteriol.">
        <title>Genome of the actinomycete plant pathogen Clavibacter michiganensis subsp. sepedonicus suggests recent niche adaptation.</title>
        <authorList>
            <person name="Bentley S.D."/>
            <person name="Corton C."/>
            <person name="Brown S.E."/>
            <person name="Barron A."/>
            <person name="Clark L."/>
            <person name="Doggett J."/>
            <person name="Harris B."/>
            <person name="Ormond D."/>
            <person name="Quail M.A."/>
            <person name="May G."/>
            <person name="Francis D."/>
            <person name="Knudson D."/>
            <person name="Parkhill J."/>
            <person name="Ishimaru C.A."/>
        </authorList>
    </citation>
    <scope>NUCLEOTIDE SEQUENCE [LARGE SCALE GENOMIC DNA]</scope>
    <source>
        <strain evidence="2">ATCC 33113 / DSM 20744 / JCM 9667 / LMG 2889 / ICMP 2535 / C-1</strain>
    </source>
</reference>
<dbReference type="AlphaFoldDB" id="B0RJ93"/>
<keyword evidence="1" id="KW-0614">Plasmid</keyword>
<dbReference type="EMBL" id="AM849036">
    <property type="protein sequence ID" value="CAQ03283.1"/>
    <property type="molecule type" value="Genomic_DNA"/>
</dbReference>
<evidence type="ECO:0000313" key="1">
    <source>
        <dbReference type="EMBL" id="CAQ03283.1"/>
    </source>
</evidence>
<gene>
    <name evidence="1" type="ordered locus">pCSL0040</name>
</gene>
<name>B0RJ93_CLASE</name>
<geneLocation type="plasmid" evidence="1 2">
    <name>pCSL1</name>
</geneLocation>
<sequence length="118" mass="13173">MNDHTEPVLPINPTDDDIREWLMERADNLHRWDVVRAAHQAGVTAERARAAAEMTVEWGVQYEGAYGDEAGRIIERIMGMGDEGKRLADQWLKRGGVVSDPGDHIVRRVAAGPWEAQG</sequence>
<protein>
    <submittedName>
        <fullName evidence="1">Uncharacterized protein</fullName>
    </submittedName>
</protein>
<proteinExistence type="predicted"/>
<dbReference type="HOGENOM" id="CLU_2068950_0_0_11"/>
<dbReference type="RefSeq" id="WP_012300350.1">
    <property type="nucleotide sequence ID" value="NZ_CP088267.1"/>
</dbReference>
<accession>B0RJ93</accession>
<keyword evidence="2" id="KW-1185">Reference proteome</keyword>
<evidence type="ECO:0000313" key="2">
    <source>
        <dbReference type="Proteomes" id="UP000001318"/>
    </source>
</evidence>
<dbReference type="Proteomes" id="UP000001318">
    <property type="component" value="Plasmid pCSL1"/>
</dbReference>
<organism evidence="1 2">
    <name type="scientific">Clavibacter sepedonicus</name>
    <name type="common">Clavibacter michiganensis subsp. sepedonicus</name>
    <dbReference type="NCBI Taxonomy" id="31964"/>
    <lineage>
        <taxon>Bacteria</taxon>
        <taxon>Bacillati</taxon>
        <taxon>Actinomycetota</taxon>
        <taxon>Actinomycetes</taxon>
        <taxon>Micrococcales</taxon>
        <taxon>Microbacteriaceae</taxon>
        <taxon>Clavibacter</taxon>
    </lineage>
</organism>